<dbReference type="EMBL" id="HACA01014925">
    <property type="protein sequence ID" value="CDW32286.1"/>
    <property type="molecule type" value="Transcribed_RNA"/>
</dbReference>
<evidence type="ECO:0000313" key="1">
    <source>
        <dbReference type="EMBL" id="CDW32286.1"/>
    </source>
</evidence>
<organism evidence="1">
    <name type="scientific">Lepeophtheirus salmonis</name>
    <name type="common">Salmon louse</name>
    <name type="synonym">Caligus salmonis</name>
    <dbReference type="NCBI Taxonomy" id="72036"/>
    <lineage>
        <taxon>Eukaryota</taxon>
        <taxon>Metazoa</taxon>
        <taxon>Ecdysozoa</taxon>
        <taxon>Arthropoda</taxon>
        <taxon>Crustacea</taxon>
        <taxon>Multicrustacea</taxon>
        <taxon>Hexanauplia</taxon>
        <taxon>Copepoda</taxon>
        <taxon>Siphonostomatoida</taxon>
        <taxon>Caligidae</taxon>
        <taxon>Lepeophtheirus</taxon>
    </lineage>
</organism>
<dbReference type="AlphaFoldDB" id="A0A0K2U3J8"/>
<protein>
    <submittedName>
        <fullName evidence="1">Uncharacterized protein</fullName>
    </submittedName>
</protein>
<sequence length="104" mass="12191">NMVLSNIYYTTIYILVHILFNLSDQILAKKSWLPSSLYNRDPSYADDSLYDGQNQHLNKLIISESTPFLKREYTKRRPSLDFNGNNGIEGEIIKAYHKFPHILR</sequence>
<feature type="non-terminal residue" evidence="1">
    <location>
        <position position="104"/>
    </location>
</feature>
<accession>A0A0K2U3J8</accession>
<reference evidence="1" key="1">
    <citation type="submission" date="2014-05" db="EMBL/GenBank/DDBJ databases">
        <authorList>
            <person name="Chronopoulou M."/>
        </authorList>
    </citation>
    <scope>NUCLEOTIDE SEQUENCE</scope>
    <source>
        <tissue evidence="1">Whole organism</tissue>
    </source>
</reference>
<name>A0A0K2U3J8_LEPSM</name>
<feature type="non-terminal residue" evidence="1">
    <location>
        <position position="1"/>
    </location>
</feature>
<proteinExistence type="predicted"/>